<dbReference type="RefSeq" id="WP_044346972.1">
    <property type="nucleotide sequence ID" value="NZ_AZAC01000004.1"/>
</dbReference>
<dbReference type="GO" id="GO:0000160">
    <property type="term" value="P:phosphorelay signal transduction system"/>
    <property type="evidence" value="ECO:0007669"/>
    <property type="project" value="InterPro"/>
</dbReference>
<name>A0A0D2JH62_9BACT</name>
<evidence type="ECO:0000313" key="5">
    <source>
        <dbReference type="EMBL" id="KIX15066.1"/>
    </source>
</evidence>
<dbReference type="PROSITE" id="PS50110">
    <property type="entry name" value="RESPONSE_REGULATORY"/>
    <property type="match status" value="1"/>
</dbReference>
<reference evidence="5 6" key="1">
    <citation type="submission" date="2013-11" db="EMBL/GenBank/DDBJ databases">
        <title>Metagenomic analysis of a methanogenic consortium involved in long chain n-alkane degradation.</title>
        <authorList>
            <person name="Davidova I.A."/>
            <person name="Callaghan A.V."/>
            <person name="Wawrik B."/>
            <person name="Pruitt S."/>
            <person name="Marks C."/>
            <person name="Duncan K.E."/>
            <person name="Suflita J.M."/>
        </authorList>
    </citation>
    <scope>NUCLEOTIDE SEQUENCE [LARGE SCALE GENOMIC DNA]</scope>
    <source>
        <strain evidence="5 6">SPR</strain>
    </source>
</reference>
<feature type="domain" description="Response regulatory" evidence="4">
    <location>
        <begin position="5"/>
        <end position="120"/>
    </location>
</feature>
<dbReference type="OrthoDB" id="9790791at2"/>
<evidence type="ECO:0000256" key="2">
    <source>
        <dbReference type="PROSITE-ProRule" id="PRU00169"/>
    </source>
</evidence>
<dbReference type="PANTHER" id="PTHR44591">
    <property type="entry name" value="STRESS RESPONSE REGULATOR PROTEIN 1"/>
    <property type="match status" value="1"/>
</dbReference>
<dbReference type="InterPro" id="IPR001789">
    <property type="entry name" value="Sig_transdc_resp-reg_receiver"/>
</dbReference>
<dbReference type="EMBL" id="AZAC01000004">
    <property type="protein sequence ID" value="KIX15066.1"/>
    <property type="molecule type" value="Genomic_DNA"/>
</dbReference>
<dbReference type="GO" id="GO:0016301">
    <property type="term" value="F:kinase activity"/>
    <property type="evidence" value="ECO:0007669"/>
    <property type="project" value="UniProtKB-KW"/>
</dbReference>
<dbReference type="AlphaFoldDB" id="A0A0D2JH62"/>
<evidence type="ECO:0000256" key="3">
    <source>
        <dbReference type="SAM" id="Coils"/>
    </source>
</evidence>
<protein>
    <submittedName>
        <fullName evidence="5">Histidine kinase</fullName>
    </submittedName>
</protein>
<feature type="modified residue" description="4-aspartylphosphate" evidence="2">
    <location>
        <position position="53"/>
    </location>
</feature>
<dbReference type="Gene3D" id="3.40.50.2300">
    <property type="match status" value="1"/>
</dbReference>
<keyword evidence="5" id="KW-0418">Kinase</keyword>
<dbReference type="InterPro" id="IPR050595">
    <property type="entry name" value="Bact_response_regulator"/>
</dbReference>
<dbReference type="SMART" id="SM00448">
    <property type="entry name" value="REC"/>
    <property type="match status" value="1"/>
</dbReference>
<dbReference type="PANTHER" id="PTHR44591:SF3">
    <property type="entry name" value="RESPONSE REGULATORY DOMAIN-CONTAINING PROTEIN"/>
    <property type="match status" value="1"/>
</dbReference>
<keyword evidence="1 2" id="KW-0597">Phosphoprotein</keyword>
<gene>
    <name evidence="5" type="ORF">X474_04605</name>
</gene>
<evidence type="ECO:0000313" key="6">
    <source>
        <dbReference type="Proteomes" id="UP000032233"/>
    </source>
</evidence>
<proteinExistence type="predicted"/>
<dbReference type="Proteomes" id="UP000032233">
    <property type="component" value="Unassembled WGS sequence"/>
</dbReference>
<comment type="caution">
    <text evidence="5">The sequence shown here is derived from an EMBL/GenBank/DDBJ whole genome shotgun (WGS) entry which is preliminary data.</text>
</comment>
<dbReference type="InterPro" id="IPR011006">
    <property type="entry name" value="CheY-like_superfamily"/>
</dbReference>
<evidence type="ECO:0000256" key="1">
    <source>
        <dbReference type="ARBA" id="ARBA00022553"/>
    </source>
</evidence>
<feature type="coiled-coil region" evidence="3">
    <location>
        <begin position="122"/>
        <end position="163"/>
    </location>
</feature>
<sequence>MDKKKLLIVDDVAENLDILVALLKDEYMIAAARNGKRALELAEKNLPDLILLDIVMPDMDGYTVCHKLKERESTKNIPVIFITAVSEAMDEAKSFSLGSVDYIAKPFSPLTVKARVRTHLALAAAQNKLEQKNAALVHEIEQRKLAEAKQARLIEQLQEALTQVRQLSGLLPICANCKKIRDDDGYWSQVEDYIGKHSEVQFSHGICPDCAKKLYPTIAEKVLGNSVKPKK</sequence>
<dbReference type="SUPFAM" id="SSF52172">
    <property type="entry name" value="CheY-like"/>
    <property type="match status" value="1"/>
</dbReference>
<organism evidence="5 6">
    <name type="scientific">Dethiosulfatarculus sandiegensis</name>
    <dbReference type="NCBI Taxonomy" id="1429043"/>
    <lineage>
        <taxon>Bacteria</taxon>
        <taxon>Pseudomonadati</taxon>
        <taxon>Thermodesulfobacteriota</taxon>
        <taxon>Desulfarculia</taxon>
        <taxon>Desulfarculales</taxon>
        <taxon>Desulfarculaceae</taxon>
        <taxon>Dethiosulfatarculus</taxon>
    </lineage>
</organism>
<evidence type="ECO:0000259" key="4">
    <source>
        <dbReference type="PROSITE" id="PS50110"/>
    </source>
</evidence>
<keyword evidence="3" id="KW-0175">Coiled coil</keyword>
<keyword evidence="6" id="KW-1185">Reference proteome</keyword>
<dbReference type="InParanoid" id="A0A0D2JH62"/>
<dbReference type="Pfam" id="PF00072">
    <property type="entry name" value="Response_reg"/>
    <property type="match status" value="1"/>
</dbReference>
<keyword evidence="5" id="KW-0808">Transferase</keyword>
<dbReference type="STRING" id="1429043.X474_04605"/>
<accession>A0A0D2JH62</accession>